<dbReference type="PROSITE" id="PS50600">
    <property type="entry name" value="ULP_PROTEASE"/>
    <property type="match status" value="1"/>
</dbReference>
<keyword evidence="6" id="KW-1185">Reference proteome</keyword>
<proteinExistence type="inferred from homology"/>
<reference evidence="5" key="1">
    <citation type="submission" date="2024-02" db="EMBL/GenBank/DDBJ databases">
        <authorList>
            <consortium name="ELIXIR-Norway"/>
            <consortium name="Elixir Norway"/>
        </authorList>
    </citation>
    <scope>NUCLEOTIDE SEQUENCE</scope>
</reference>
<dbReference type="Gene3D" id="3.40.395.10">
    <property type="entry name" value="Adenoviral Proteinase, Chain A"/>
    <property type="match status" value="1"/>
</dbReference>
<evidence type="ECO:0000313" key="5">
    <source>
        <dbReference type="EMBL" id="CAK9216459.1"/>
    </source>
</evidence>
<dbReference type="EMBL" id="OZ019894">
    <property type="protein sequence ID" value="CAK9216459.1"/>
    <property type="molecule type" value="Genomic_DNA"/>
</dbReference>
<keyword evidence="3" id="KW-0378">Hydrolase</keyword>
<evidence type="ECO:0000259" key="4">
    <source>
        <dbReference type="PROSITE" id="PS50600"/>
    </source>
</evidence>
<dbReference type="InterPro" id="IPR003653">
    <property type="entry name" value="Peptidase_C48_C"/>
</dbReference>
<dbReference type="InterPro" id="IPR038765">
    <property type="entry name" value="Papain-like_cys_pep_sf"/>
</dbReference>
<evidence type="ECO:0000256" key="3">
    <source>
        <dbReference type="ARBA" id="ARBA00022801"/>
    </source>
</evidence>
<keyword evidence="2" id="KW-0645">Protease</keyword>
<dbReference type="SUPFAM" id="SSF54001">
    <property type="entry name" value="Cysteine proteinases"/>
    <property type="match status" value="1"/>
</dbReference>
<gene>
    <name evidence="5" type="ORF">CSSPTR1EN2_LOCUS13481</name>
</gene>
<dbReference type="Proteomes" id="UP001497512">
    <property type="component" value="Chromosome 2"/>
</dbReference>
<evidence type="ECO:0000313" key="6">
    <source>
        <dbReference type="Proteomes" id="UP001497512"/>
    </source>
</evidence>
<sequence>MLSALKDTLVCVSQEKGFGNELSWTQCMMCEWGAMFLTGPGLKGQEKKLANDIASFKAPLESPVHQEVVKRLFDCFVAIAHCGMEDMACLHADYLKVMWIGGSDDEKEKAIKCWRTCLHHREDLDTGFMAEHHLGNSVEMMKAKAELRSVMQRAIKEINCSMVKVSNRHQVLSGEVDSCGRGSLHSTVVAKKLEKLEHSQQGKGISQLDSLSHTQLDTGRKFEEINLGTVESTLLSKTHLLVGVGTQDSDIQFEMQDSCVVGNHKSSLQDFSNTINGHKWVESAPTSQTYAGCEWGMPWNNEPNILNHEVIFFKGTCLENALRISALTPLTCEHGMVNDELMFWFFAYYQTYYDPPKAFKECRIANSFTWQHLTNHVLEHGTTEASLKAFVEKRLQCGTTEASQFNTLIVPINDSQHWSLMILEREKYYHMNSKPDYDAHNNLEMKTLFAKCWEIMQGNYDEDIVDGPNHQRKHNKWVQTNVPTQKGSWECGWFVFKYFVMYLEQRFVKPKREGLGLVQFTEDWFEYDDAIAMRRWLVDAIQKETCQIQVSVNPPRIKGHALCREFEENTGSRNFHEYGNVPQMKAYTQTSLAMGIPNISDALLGLRGESSKREISSMDTMDLIEGTKTLPLGFMDQELLEVECDRCLQGLKWLSSFTILS</sequence>
<comment type="similarity">
    <text evidence="1">Belongs to the peptidase C48 family.</text>
</comment>
<dbReference type="Pfam" id="PF02902">
    <property type="entry name" value="Peptidase_C48"/>
    <property type="match status" value="1"/>
</dbReference>
<protein>
    <recommendedName>
        <fullName evidence="4">Ubiquitin-like protease family profile domain-containing protein</fullName>
    </recommendedName>
</protein>
<name>A0ABP0UAH8_9BRYO</name>
<accession>A0ABP0UAH8</accession>
<evidence type="ECO:0000256" key="2">
    <source>
        <dbReference type="ARBA" id="ARBA00022670"/>
    </source>
</evidence>
<evidence type="ECO:0000256" key="1">
    <source>
        <dbReference type="ARBA" id="ARBA00005234"/>
    </source>
</evidence>
<feature type="domain" description="Ubiquitin-like protease family profile" evidence="4">
    <location>
        <begin position="320"/>
        <end position="502"/>
    </location>
</feature>
<organism evidence="5 6">
    <name type="scientific">Sphagnum troendelagicum</name>
    <dbReference type="NCBI Taxonomy" id="128251"/>
    <lineage>
        <taxon>Eukaryota</taxon>
        <taxon>Viridiplantae</taxon>
        <taxon>Streptophyta</taxon>
        <taxon>Embryophyta</taxon>
        <taxon>Bryophyta</taxon>
        <taxon>Sphagnophytina</taxon>
        <taxon>Sphagnopsida</taxon>
        <taxon>Sphagnales</taxon>
        <taxon>Sphagnaceae</taxon>
        <taxon>Sphagnum</taxon>
    </lineage>
</organism>